<gene>
    <name evidence="2" type="ORF">NA56DRAFT_698993</name>
</gene>
<feature type="region of interest" description="Disordered" evidence="1">
    <location>
        <begin position="63"/>
        <end position="89"/>
    </location>
</feature>
<evidence type="ECO:0000313" key="2">
    <source>
        <dbReference type="EMBL" id="PMD25920.1"/>
    </source>
</evidence>
<dbReference type="EMBL" id="KZ613469">
    <property type="protein sequence ID" value="PMD25920.1"/>
    <property type="molecule type" value="Genomic_DNA"/>
</dbReference>
<protein>
    <submittedName>
        <fullName evidence="2">Uncharacterized protein</fullName>
    </submittedName>
</protein>
<dbReference type="Proteomes" id="UP000235672">
    <property type="component" value="Unassembled WGS sequence"/>
</dbReference>
<organism evidence="2 3">
    <name type="scientific">Hyaloscypha hepaticicola</name>
    <dbReference type="NCBI Taxonomy" id="2082293"/>
    <lineage>
        <taxon>Eukaryota</taxon>
        <taxon>Fungi</taxon>
        <taxon>Dikarya</taxon>
        <taxon>Ascomycota</taxon>
        <taxon>Pezizomycotina</taxon>
        <taxon>Leotiomycetes</taxon>
        <taxon>Helotiales</taxon>
        <taxon>Hyaloscyphaceae</taxon>
        <taxon>Hyaloscypha</taxon>
    </lineage>
</organism>
<keyword evidence="3" id="KW-1185">Reference proteome</keyword>
<sequence>MILRIDLVALCQHIAYFTIILTVISTKPPAATKFKVVKDEWRRKPRDRGLRLSWKLAAKLQVQNGAAQTSDERALSPPKEMMKPGKQMPSAVDEEGQQCVQMANVGGKHNSFLGTLLISLDLRSKAPGACMLMLILKDGSPAAAALNVSVPQGYKNQRRTGSLIGQAKRLKRSKDLPYLPIMQMDASKGLS</sequence>
<evidence type="ECO:0000256" key="1">
    <source>
        <dbReference type="SAM" id="MobiDB-lite"/>
    </source>
</evidence>
<reference evidence="2 3" key="1">
    <citation type="submission" date="2016-05" db="EMBL/GenBank/DDBJ databases">
        <title>A degradative enzymes factory behind the ericoid mycorrhizal symbiosis.</title>
        <authorList>
            <consortium name="DOE Joint Genome Institute"/>
            <person name="Martino E."/>
            <person name="Morin E."/>
            <person name="Grelet G."/>
            <person name="Kuo A."/>
            <person name="Kohler A."/>
            <person name="Daghino S."/>
            <person name="Barry K."/>
            <person name="Choi C."/>
            <person name="Cichocki N."/>
            <person name="Clum A."/>
            <person name="Copeland A."/>
            <person name="Hainaut M."/>
            <person name="Haridas S."/>
            <person name="Labutti K."/>
            <person name="Lindquist E."/>
            <person name="Lipzen A."/>
            <person name="Khouja H.-R."/>
            <person name="Murat C."/>
            <person name="Ohm R."/>
            <person name="Olson A."/>
            <person name="Spatafora J."/>
            <person name="Veneault-Fourrey C."/>
            <person name="Henrissat B."/>
            <person name="Grigoriev I."/>
            <person name="Martin F."/>
            <person name="Perotto S."/>
        </authorList>
    </citation>
    <scope>NUCLEOTIDE SEQUENCE [LARGE SCALE GENOMIC DNA]</scope>
    <source>
        <strain evidence="2 3">UAMH 7357</strain>
    </source>
</reference>
<evidence type="ECO:0000313" key="3">
    <source>
        <dbReference type="Proteomes" id="UP000235672"/>
    </source>
</evidence>
<name>A0A2J6QI27_9HELO</name>
<dbReference type="AlphaFoldDB" id="A0A2J6QI27"/>
<proteinExistence type="predicted"/>
<accession>A0A2J6QI27</accession>